<evidence type="ECO:0000313" key="3">
    <source>
        <dbReference type="EMBL" id="TRY62222.1"/>
    </source>
</evidence>
<keyword evidence="4" id="KW-1185">Reference proteome</keyword>
<feature type="coiled-coil region" evidence="1">
    <location>
        <begin position="292"/>
        <end position="319"/>
    </location>
</feature>
<proteinExistence type="predicted"/>
<organism evidence="3 4">
    <name type="scientific">Tigriopus californicus</name>
    <name type="common">Marine copepod</name>
    <dbReference type="NCBI Taxonomy" id="6832"/>
    <lineage>
        <taxon>Eukaryota</taxon>
        <taxon>Metazoa</taxon>
        <taxon>Ecdysozoa</taxon>
        <taxon>Arthropoda</taxon>
        <taxon>Crustacea</taxon>
        <taxon>Multicrustacea</taxon>
        <taxon>Hexanauplia</taxon>
        <taxon>Copepoda</taxon>
        <taxon>Harpacticoida</taxon>
        <taxon>Harpacticidae</taxon>
        <taxon>Tigriopus</taxon>
    </lineage>
</organism>
<protein>
    <submittedName>
        <fullName evidence="3">Uncharacterized protein</fullName>
    </submittedName>
</protein>
<comment type="caution">
    <text evidence="3">The sequence shown here is derived from an EMBL/GenBank/DDBJ whole genome shotgun (WGS) entry which is preliminary data.</text>
</comment>
<dbReference type="EMBL" id="VCGU01000459">
    <property type="protein sequence ID" value="TRY62222.1"/>
    <property type="molecule type" value="Genomic_DNA"/>
</dbReference>
<feature type="coiled-coil region" evidence="1">
    <location>
        <begin position="117"/>
        <end position="144"/>
    </location>
</feature>
<sequence length="468" mass="52840">MASLSRSSSSLQPAPKMSLEIFLRDCVFVLLKHISGGKVQTKMDEKILEFCIRSGNNVCDQGRLFLHSFLERKMRSLYPNSACDDGNNKSSQFSVINEATNVKGCLSLSDPKQTTILQDLNKELNLVQRENNHLIEEVEVLRMDIASLRSIIVTRGFNSTHQQHLGQFDSEKINYNEGSLHSQPEIQECDMARGKKSRKSTPTAVSKAKAKVKPCSSTQDVPPKKLESDSSGPSHDTFSIDRVRVQSEGSDEGEDPRIDLWDTIRHLREELIKITKKQESLIKDMTSKDGELVHAEEHINELMQELDANKMEYNAHQKVIQILKTEQSQSKEDLQKALISIPEEIAISSKPLATLFGDDISSQKSIFNLKLEQVDIKRQLAKSMAEHDKLLATHLSLADEYEALKEDFTNLIGRPDPLNSDCQSLNGTRALKEETTKTQEAFRDLALPELEDTSHFEDQSRAQEHNNI</sequence>
<feature type="region of interest" description="Disordered" evidence="2">
    <location>
        <begin position="448"/>
        <end position="468"/>
    </location>
</feature>
<reference evidence="3 4" key="1">
    <citation type="journal article" date="2018" name="Nat. Ecol. Evol.">
        <title>Genomic signatures of mitonuclear coevolution across populations of Tigriopus californicus.</title>
        <authorList>
            <person name="Barreto F.S."/>
            <person name="Watson E.T."/>
            <person name="Lima T.G."/>
            <person name="Willett C.S."/>
            <person name="Edmands S."/>
            <person name="Li W."/>
            <person name="Burton R.S."/>
        </authorList>
    </citation>
    <scope>NUCLEOTIDE SEQUENCE [LARGE SCALE GENOMIC DNA]</scope>
    <source>
        <strain evidence="3 4">San Diego</strain>
    </source>
</reference>
<evidence type="ECO:0000256" key="1">
    <source>
        <dbReference type="SAM" id="Coils"/>
    </source>
</evidence>
<name>A0A553N9V3_TIGCA</name>
<gene>
    <name evidence="3" type="ORF">TCAL_05723</name>
</gene>
<feature type="compositionally biased region" description="Basic and acidic residues" evidence="2">
    <location>
        <begin position="452"/>
        <end position="468"/>
    </location>
</feature>
<keyword evidence="1" id="KW-0175">Coiled coil</keyword>
<evidence type="ECO:0000313" key="4">
    <source>
        <dbReference type="Proteomes" id="UP000318571"/>
    </source>
</evidence>
<dbReference type="Proteomes" id="UP000318571">
    <property type="component" value="Chromosome 8"/>
</dbReference>
<feature type="region of interest" description="Disordered" evidence="2">
    <location>
        <begin position="191"/>
        <end position="256"/>
    </location>
</feature>
<evidence type="ECO:0000256" key="2">
    <source>
        <dbReference type="SAM" id="MobiDB-lite"/>
    </source>
</evidence>
<accession>A0A553N9V3</accession>
<dbReference type="AlphaFoldDB" id="A0A553N9V3"/>